<evidence type="ECO:0000313" key="3">
    <source>
        <dbReference type="Proteomes" id="UP000198718"/>
    </source>
</evidence>
<dbReference type="STRING" id="393762.SAMN05660472_02047"/>
<reference evidence="2 3" key="1">
    <citation type="submission" date="2016-10" db="EMBL/GenBank/DDBJ databases">
        <authorList>
            <person name="de Groot N.N."/>
        </authorList>
    </citation>
    <scope>NUCLEOTIDE SEQUENCE [LARGE SCALE GENOMIC DNA]</scope>
    <source>
        <strain evidence="2 3">DSM 18346</strain>
    </source>
</reference>
<organism evidence="2 3">
    <name type="scientific">Natronincola ferrireducens</name>
    <dbReference type="NCBI Taxonomy" id="393762"/>
    <lineage>
        <taxon>Bacteria</taxon>
        <taxon>Bacillati</taxon>
        <taxon>Bacillota</taxon>
        <taxon>Clostridia</taxon>
        <taxon>Peptostreptococcales</taxon>
        <taxon>Natronincolaceae</taxon>
        <taxon>Natronincola</taxon>
    </lineage>
</organism>
<sequence length="599" mass="68814">MVKLKKITFFLFLILILGGCTHQEVKEGQVYVVKDDDYMEEQVGDILNIEGRIPFQKYVNQSFVDQMEIDQILLTIAPNGKELYFMERIETHDFTQVIKGNTGEQVRIIRKDITTKDQKIVIQNIPFVSKVSWNIEGDMVAFGGGGILTIYDRKNENTIMKEKLAQDNITNFFWSPIDASKLYSEQQDLANGSIYYLTSQKKVEAYETREETYYKGKLDSNYYYGTKWDLGNGDIKTVILDKQGKIIKALNSGRFRDAYEKSLVLVGDGGFGLFYIKDINNSQEVITLTEEYIYDVKFIADGNIAYTTKAEDIEANLFYLNIVNNSGRQLKKSKVYGGSIAVLPDGKTGYISGPQWQQVDFVEAKLITDSLGEEEELDEIKDIYKGIRGAMITLYDFRMEGKENWNNLKKYFINTDSPNQWAYFDMENIFKEKVDTSFTGYYAMDIYLKSYAMDSGGDRVSVKVSVNTKHSHARPMMLDYALELIKSQGAWYVTGFSTFPYSTEENKIEEIVKETVEKIQMGKLFSGKLENQNITIGQIQFWLRGLPRLASNVESADAVKVFLQVNNQEKQEVYKLVLEKVNQSYWKPINLSREDLSSL</sequence>
<keyword evidence="3" id="KW-1185">Reference proteome</keyword>
<dbReference type="AlphaFoldDB" id="A0A1G9F095"/>
<accession>A0A1G9F095</accession>
<feature type="signal peptide" evidence="1">
    <location>
        <begin position="1"/>
        <end position="22"/>
    </location>
</feature>
<dbReference type="PROSITE" id="PS51257">
    <property type="entry name" value="PROKAR_LIPOPROTEIN"/>
    <property type="match status" value="1"/>
</dbReference>
<dbReference type="Proteomes" id="UP000198718">
    <property type="component" value="Unassembled WGS sequence"/>
</dbReference>
<evidence type="ECO:0000256" key="1">
    <source>
        <dbReference type="SAM" id="SignalP"/>
    </source>
</evidence>
<protein>
    <recommendedName>
        <fullName evidence="4">Lipoprotein</fullName>
    </recommendedName>
</protein>
<keyword evidence="1" id="KW-0732">Signal</keyword>
<evidence type="ECO:0008006" key="4">
    <source>
        <dbReference type="Google" id="ProtNLM"/>
    </source>
</evidence>
<feature type="chain" id="PRO_5038682578" description="Lipoprotein" evidence="1">
    <location>
        <begin position="23"/>
        <end position="599"/>
    </location>
</feature>
<dbReference type="SUPFAM" id="SSF82171">
    <property type="entry name" value="DPP6 N-terminal domain-like"/>
    <property type="match status" value="1"/>
</dbReference>
<evidence type="ECO:0000313" key="2">
    <source>
        <dbReference type="EMBL" id="SDK81751.1"/>
    </source>
</evidence>
<dbReference type="OrthoDB" id="1906906at2"/>
<gene>
    <name evidence="2" type="ORF">SAMN05660472_02047</name>
</gene>
<name>A0A1G9F095_9FIRM</name>
<dbReference type="EMBL" id="FNFP01000004">
    <property type="protein sequence ID" value="SDK81751.1"/>
    <property type="molecule type" value="Genomic_DNA"/>
</dbReference>
<proteinExistence type="predicted"/>